<name>A0A9D5JXZ3_9BACT</name>
<comment type="similarity">
    <text evidence="3 10 13">Belongs to the IPP transferase family.</text>
</comment>
<evidence type="ECO:0000256" key="5">
    <source>
        <dbReference type="ARBA" id="ARBA00022694"/>
    </source>
</evidence>
<comment type="subunit">
    <text evidence="10">Monomer.</text>
</comment>
<evidence type="ECO:0000256" key="1">
    <source>
        <dbReference type="ARBA" id="ARBA00001946"/>
    </source>
</evidence>
<dbReference type="Proteomes" id="UP000649604">
    <property type="component" value="Unassembled WGS sequence"/>
</dbReference>
<evidence type="ECO:0000256" key="12">
    <source>
        <dbReference type="RuleBase" id="RU003784"/>
    </source>
</evidence>
<dbReference type="Gene3D" id="1.10.20.140">
    <property type="match status" value="1"/>
</dbReference>
<evidence type="ECO:0000256" key="9">
    <source>
        <dbReference type="ARBA" id="ARBA00049563"/>
    </source>
</evidence>
<dbReference type="GO" id="GO:0006400">
    <property type="term" value="P:tRNA modification"/>
    <property type="evidence" value="ECO:0007669"/>
    <property type="project" value="TreeGrafter"/>
</dbReference>
<comment type="catalytic activity">
    <reaction evidence="9 10 11">
        <text>adenosine(37) in tRNA + dimethylallyl diphosphate = N(6)-dimethylallyladenosine(37) in tRNA + diphosphate</text>
        <dbReference type="Rhea" id="RHEA:26482"/>
        <dbReference type="Rhea" id="RHEA-COMP:10162"/>
        <dbReference type="Rhea" id="RHEA-COMP:10375"/>
        <dbReference type="ChEBI" id="CHEBI:33019"/>
        <dbReference type="ChEBI" id="CHEBI:57623"/>
        <dbReference type="ChEBI" id="CHEBI:74411"/>
        <dbReference type="ChEBI" id="CHEBI:74415"/>
        <dbReference type="EC" id="2.5.1.75"/>
    </reaction>
</comment>
<dbReference type="InterPro" id="IPR027417">
    <property type="entry name" value="P-loop_NTPase"/>
</dbReference>
<feature type="binding site" evidence="10">
    <location>
        <begin position="12"/>
        <end position="17"/>
    </location>
    <ligand>
        <name>substrate</name>
    </ligand>
</feature>
<dbReference type="PANTHER" id="PTHR11088">
    <property type="entry name" value="TRNA DIMETHYLALLYLTRANSFERASE"/>
    <property type="match status" value="1"/>
</dbReference>
<protein>
    <recommendedName>
        <fullName evidence="10">tRNA dimethylallyltransferase</fullName>
        <ecNumber evidence="10">2.5.1.75</ecNumber>
    </recommendedName>
    <alternativeName>
        <fullName evidence="10">Dimethylallyl diphosphate:tRNA dimethylallyltransferase</fullName>
        <shortName evidence="10">DMAPP:tRNA dimethylallyltransferase</shortName>
        <shortName evidence="10">DMATase</shortName>
    </alternativeName>
    <alternativeName>
        <fullName evidence="10">Isopentenyl-diphosphate:tRNA isopentenyltransferase</fullName>
        <shortName evidence="10">IPP transferase</shortName>
        <shortName evidence="10">IPPT</shortName>
        <shortName evidence="10">IPTase</shortName>
    </alternativeName>
</protein>
<feature type="site" description="Interaction with substrate tRNA" evidence="10">
    <location>
        <position position="123"/>
    </location>
</feature>
<gene>
    <name evidence="10 14" type="primary">miaA</name>
    <name evidence="14" type="ORF">GF339_16480</name>
</gene>
<evidence type="ECO:0000313" key="15">
    <source>
        <dbReference type="Proteomes" id="UP000649604"/>
    </source>
</evidence>
<comment type="cofactor">
    <cofactor evidence="1 10">
        <name>Mg(2+)</name>
        <dbReference type="ChEBI" id="CHEBI:18420"/>
    </cofactor>
</comment>
<evidence type="ECO:0000256" key="7">
    <source>
        <dbReference type="ARBA" id="ARBA00022840"/>
    </source>
</evidence>
<reference evidence="14" key="1">
    <citation type="submission" date="2019-11" db="EMBL/GenBank/DDBJ databases">
        <title>Microbial mats filling the niche in hypersaline microbial mats.</title>
        <authorList>
            <person name="Wong H.L."/>
            <person name="Macleod F.I."/>
            <person name="White R.A. III"/>
            <person name="Burns B.P."/>
        </authorList>
    </citation>
    <scope>NUCLEOTIDE SEQUENCE</scope>
    <source>
        <strain evidence="14">Rbin_158</strain>
    </source>
</reference>
<sequence length="314" mass="35551">MPIPLIVIAGPTGVGKTRVAIEIAERLEVEIVGADSRQIYRYMDIGTAKPTAEERARVPHHLIDIRNPDEDFSAAEYAREAARVIEEIHQRGKQPLLVGGTGLYIHAVLYGIFEGPGRDEAFRTEMQSLAQESGNLAVYRLLQQRDPATAQRLHPNDLLRVIRALEVFELTGQPISVQQATATAPAAQYASCFLVLSDRRDRLYRRINLRVDEMIQRGLVGEVQGLLRRGYHRGLNPMNSLGYKEIGAYLAGHTDLGSAITLIKRNTRRYAKRQLTWLRKYETPRWILHETEHTLEDTVGTCLHAISEWRKQEA</sequence>
<evidence type="ECO:0000313" key="14">
    <source>
        <dbReference type="EMBL" id="MBD3326185.1"/>
    </source>
</evidence>
<proteinExistence type="inferred from homology"/>
<accession>A0A9D5JXZ3</accession>
<keyword evidence="5 10" id="KW-0819">tRNA processing</keyword>
<keyword evidence="6 10" id="KW-0547">Nucleotide-binding</keyword>
<comment type="caution">
    <text evidence="10">Lacks conserved residue(s) required for the propagation of feature annotation.</text>
</comment>
<comment type="caution">
    <text evidence="14">The sequence shown here is derived from an EMBL/GenBank/DDBJ whole genome shotgun (WGS) entry which is preliminary data.</text>
</comment>
<keyword evidence="8 10" id="KW-0460">Magnesium</keyword>
<dbReference type="GO" id="GO:0052381">
    <property type="term" value="F:tRNA dimethylallyltransferase activity"/>
    <property type="evidence" value="ECO:0007669"/>
    <property type="project" value="UniProtKB-UniRule"/>
</dbReference>
<evidence type="ECO:0000256" key="13">
    <source>
        <dbReference type="RuleBase" id="RU003785"/>
    </source>
</evidence>
<evidence type="ECO:0000256" key="11">
    <source>
        <dbReference type="RuleBase" id="RU003783"/>
    </source>
</evidence>
<evidence type="ECO:0000256" key="3">
    <source>
        <dbReference type="ARBA" id="ARBA00005842"/>
    </source>
</evidence>
<evidence type="ECO:0000256" key="10">
    <source>
        <dbReference type="HAMAP-Rule" id="MF_00185"/>
    </source>
</evidence>
<dbReference type="Pfam" id="PF01715">
    <property type="entry name" value="IPPT"/>
    <property type="match status" value="1"/>
</dbReference>
<dbReference type="SUPFAM" id="SSF52540">
    <property type="entry name" value="P-loop containing nucleoside triphosphate hydrolases"/>
    <property type="match status" value="2"/>
</dbReference>
<dbReference type="Gene3D" id="3.40.50.300">
    <property type="entry name" value="P-loop containing nucleotide triphosphate hydrolases"/>
    <property type="match status" value="1"/>
</dbReference>
<comment type="function">
    <text evidence="2 10 12">Catalyzes the transfer of a dimethylallyl group onto the adenine at position 37 in tRNAs that read codons beginning with uridine, leading to the formation of N6-(dimethylallyl)adenosine (i(6)A).</text>
</comment>
<dbReference type="FunFam" id="1.10.20.140:FF:000001">
    <property type="entry name" value="tRNA dimethylallyltransferase"/>
    <property type="match status" value="1"/>
</dbReference>
<dbReference type="InterPro" id="IPR018022">
    <property type="entry name" value="IPT"/>
</dbReference>
<dbReference type="GO" id="GO:0005524">
    <property type="term" value="F:ATP binding"/>
    <property type="evidence" value="ECO:0007669"/>
    <property type="project" value="UniProtKB-UniRule"/>
</dbReference>
<evidence type="ECO:0000256" key="2">
    <source>
        <dbReference type="ARBA" id="ARBA00003213"/>
    </source>
</evidence>
<keyword evidence="7 10" id="KW-0067">ATP-binding</keyword>
<dbReference type="AlphaFoldDB" id="A0A9D5JXZ3"/>
<evidence type="ECO:0000256" key="8">
    <source>
        <dbReference type="ARBA" id="ARBA00022842"/>
    </source>
</evidence>
<organism evidence="14 15">
    <name type="scientific">candidate division KSB3 bacterium</name>
    <dbReference type="NCBI Taxonomy" id="2044937"/>
    <lineage>
        <taxon>Bacteria</taxon>
        <taxon>candidate division KSB3</taxon>
    </lineage>
</organism>
<dbReference type="HAMAP" id="MF_00185">
    <property type="entry name" value="IPP_trans"/>
    <property type="match status" value="1"/>
</dbReference>
<dbReference type="InterPro" id="IPR039657">
    <property type="entry name" value="Dimethylallyltransferase"/>
</dbReference>
<keyword evidence="4 10" id="KW-0808">Transferase</keyword>
<dbReference type="NCBIfam" id="TIGR00174">
    <property type="entry name" value="miaA"/>
    <property type="match status" value="1"/>
</dbReference>
<dbReference type="PANTHER" id="PTHR11088:SF60">
    <property type="entry name" value="TRNA DIMETHYLALLYLTRANSFERASE"/>
    <property type="match status" value="1"/>
</dbReference>
<feature type="region of interest" description="Interaction with substrate tRNA" evidence="10">
    <location>
        <begin position="35"/>
        <end position="38"/>
    </location>
</feature>
<dbReference type="EMBL" id="WJJP01000534">
    <property type="protein sequence ID" value="MBD3326185.1"/>
    <property type="molecule type" value="Genomic_DNA"/>
</dbReference>
<dbReference type="EC" id="2.5.1.75" evidence="10"/>
<feature type="site" description="Interaction with substrate tRNA" evidence="10">
    <location>
        <position position="101"/>
    </location>
</feature>
<evidence type="ECO:0000256" key="4">
    <source>
        <dbReference type="ARBA" id="ARBA00022679"/>
    </source>
</evidence>
<feature type="binding site" evidence="10">
    <location>
        <begin position="10"/>
        <end position="17"/>
    </location>
    <ligand>
        <name>ATP</name>
        <dbReference type="ChEBI" id="CHEBI:30616"/>
    </ligand>
</feature>
<evidence type="ECO:0000256" key="6">
    <source>
        <dbReference type="ARBA" id="ARBA00022741"/>
    </source>
</evidence>